<dbReference type="SUPFAM" id="SSF56219">
    <property type="entry name" value="DNase I-like"/>
    <property type="match status" value="1"/>
</dbReference>
<organism evidence="4">
    <name type="scientific">Sesamum radiatum</name>
    <name type="common">Black benniseed</name>
    <dbReference type="NCBI Taxonomy" id="300843"/>
    <lineage>
        <taxon>Eukaryota</taxon>
        <taxon>Viridiplantae</taxon>
        <taxon>Streptophyta</taxon>
        <taxon>Embryophyta</taxon>
        <taxon>Tracheophyta</taxon>
        <taxon>Spermatophyta</taxon>
        <taxon>Magnoliopsida</taxon>
        <taxon>eudicotyledons</taxon>
        <taxon>Gunneridae</taxon>
        <taxon>Pentapetalae</taxon>
        <taxon>asterids</taxon>
        <taxon>lamiids</taxon>
        <taxon>Lamiales</taxon>
        <taxon>Pedaliaceae</taxon>
        <taxon>Sesamum</taxon>
    </lineage>
</organism>
<sequence>MIPIAIWNVRGLNSIGHQHAVGELVRDEGLQFLGILETRVRLGNVQAIRSRLLTNWSWFEDYSGPKGRIWLAWNSMELGVQIHLSEEQFIHCSIFCKQTSTTCLITVVYGDCDPTRRRRLWRGLQDLAENICDVPWCVLGDFNAILDVNESSGRSVEAQSAMADFRECIANVGLMHPPCTGSPFTWHNCSEGSRSLWRRLDRALVNPTWFNQWPQTTYFCGLPRTSDHSPIILRASDRRRAGGGMFRFDNFLATHPKFSNTVRDVWRHQIHGNTMYGVVRKLKALKGPFRALRREQGDVSDNVRGAKDFLEKSQSLFDEFKDDLLLQLVQCCRITYCKAVQVEAAMLRQRAKLKWVQDGDQCSKVFFGKINSRRARQRVHQILSSDGTTATEPDQVAAKFINFFQTLLGGARQRRTLNLDVLKPHLKHSLTVEEAAEMVSPVTQAEVRDGFFEIDEDSAPGPDGFSSGFYKAAWPEIGTELFIAVAEFFESGRLLKQLNATLLVLIPKTHLPTRVSDFRPIACCNVLYKAIAKILVGRLHKVLHRIIDSSQTAFVPGRVIADNILLAQELLDGYNQAKLPQRCTIKIDIQKAYDSVNWDFSLESLRIFNFPTRFIAWVEQCITTVAFSISLNGSLHGFFAGAQGIRQGDPLSPALFVIVMEIWHILLKIRTQSDDCFQHHWKCKELGILNLCFADDVLIFCAGTINSVRTIKATLMEFAAMSGLYVNPGKSTIILSKSVRRDRQGIIDLMGFQEGSLPIKYLGVPLTSSRLTTTDCQPLLDKFAQRLAGWNHLTLSFAGRTQVIKSVLSSLHIYWASAFMLPKSIIRNVERKMREFLWKGSSASGCAKVSWAQVCKPKEQGGLGIRSVLHMNQAMMMKHVWRILQRDNQSLWVAWVNSVGDGCTFRLWTDPWHPRGLLLSWFPRGPVITGLPADSLLCTVMHQGQWCWPPSRRVEVQGIVAELPPIGPQPSDVITWKSESGFLAQMLSAFYVGVGFWKRMHTYSLNVPFSKRCIDILKAREKLLDVAQLCFNAQKSSSTNKSAFEIVTGQQPLLPHTLDSPQSVRSPLARSFSQEWKQNVDIARSCLEKAQKRMKKYADQNRRFIEFSAGDLVMVKVPDPRLSKSSRGRDPRLMQKYVGPLPITKRIGTVAYRIELPSWWKIHNVFHVSQLKKYSADKEDDTRNQPSRPQLELTKMKEKVAEAILNHRVTRTAKREHTEYLVKWKGCSSEENTWERVTNLKAFLPLVEAYLASHAPRTSLSQVGENVKGRPRTRPLDAHSAARPLNLANQQPSPTDARLPQP</sequence>
<dbReference type="InterPro" id="IPR000953">
    <property type="entry name" value="Chromo/chromo_shadow_dom"/>
</dbReference>
<comment type="caution">
    <text evidence="4">The sequence shown here is derived from an EMBL/GenBank/DDBJ whole genome shotgun (WGS) entry which is preliminary data.</text>
</comment>
<dbReference type="PANTHER" id="PTHR33116">
    <property type="entry name" value="REVERSE TRANSCRIPTASE ZINC-BINDING DOMAIN-CONTAINING PROTEIN-RELATED-RELATED"/>
    <property type="match status" value="1"/>
</dbReference>
<dbReference type="GO" id="GO:0003824">
    <property type="term" value="F:catalytic activity"/>
    <property type="evidence" value="ECO:0007669"/>
    <property type="project" value="InterPro"/>
</dbReference>
<dbReference type="Pfam" id="PF24626">
    <property type="entry name" value="SH3_Tf2-1"/>
    <property type="match status" value="1"/>
</dbReference>
<dbReference type="Gene3D" id="2.40.50.40">
    <property type="match status" value="1"/>
</dbReference>
<dbReference type="InterPro" id="IPR056924">
    <property type="entry name" value="SH3_Tf2-1"/>
</dbReference>
<proteinExistence type="predicted"/>
<dbReference type="Pfam" id="PF00078">
    <property type="entry name" value="RVT_1"/>
    <property type="match status" value="1"/>
</dbReference>
<dbReference type="InterPro" id="IPR023780">
    <property type="entry name" value="Chromo_domain"/>
</dbReference>
<feature type="domain" description="Reverse transcriptase" evidence="3">
    <location>
        <begin position="487"/>
        <end position="766"/>
    </location>
</feature>
<dbReference type="InterPro" id="IPR016197">
    <property type="entry name" value="Chromo-like_dom_sf"/>
</dbReference>
<evidence type="ECO:0000313" key="4">
    <source>
        <dbReference type="EMBL" id="KAL0284378.1"/>
    </source>
</evidence>
<name>A0AAW2IRV7_SESRA</name>
<dbReference type="PROSITE" id="PS50013">
    <property type="entry name" value="CHROMO_2"/>
    <property type="match status" value="1"/>
</dbReference>
<dbReference type="CDD" id="cd01650">
    <property type="entry name" value="RT_nLTR_like"/>
    <property type="match status" value="1"/>
</dbReference>
<dbReference type="InterPro" id="IPR005135">
    <property type="entry name" value="Endo/exonuclease/phosphatase"/>
</dbReference>
<evidence type="ECO:0000259" key="2">
    <source>
        <dbReference type="PROSITE" id="PS50013"/>
    </source>
</evidence>
<dbReference type="Pfam" id="PF03372">
    <property type="entry name" value="Exo_endo_phos"/>
    <property type="match status" value="1"/>
</dbReference>
<feature type="region of interest" description="Disordered" evidence="1">
    <location>
        <begin position="1260"/>
        <end position="1302"/>
    </location>
</feature>
<protein>
    <recommendedName>
        <fullName evidence="5">Reverse transcriptase domain-containing protein</fullName>
    </recommendedName>
</protein>
<dbReference type="InterPro" id="IPR036691">
    <property type="entry name" value="Endo/exonu/phosph_ase_sf"/>
</dbReference>
<dbReference type="PROSITE" id="PS50878">
    <property type="entry name" value="RT_POL"/>
    <property type="match status" value="1"/>
</dbReference>
<dbReference type="EMBL" id="JACGWJ010001147">
    <property type="protein sequence ID" value="KAL0284378.1"/>
    <property type="molecule type" value="Genomic_DNA"/>
</dbReference>
<feature type="domain" description="Chromo" evidence="2">
    <location>
        <begin position="1199"/>
        <end position="1262"/>
    </location>
</feature>
<dbReference type="CDD" id="cd00024">
    <property type="entry name" value="CD_CSD"/>
    <property type="match status" value="1"/>
</dbReference>
<dbReference type="SMART" id="SM00298">
    <property type="entry name" value="CHROMO"/>
    <property type="match status" value="1"/>
</dbReference>
<evidence type="ECO:0008006" key="5">
    <source>
        <dbReference type="Google" id="ProtNLM"/>
    </source>
</evidence>
<dbReference type="Pfam" id="PF00385">
    <property type="entry name" value="Chromo"/>
    <property type="match status" value="1"/>
</dbReference>
<evidence type="ECO:0000256" key="1">
    <source>
        <dbReference type="SAM" id="MobiDB-lite"/>
    </source>
</evidence>
<dbReference type="PANTHER" id="PTHR33116:SF78">
    <property type="entry name" value="OS12G0587133 PROTEIN"/>
    <property type="match status" value="1"/>
</dbReference>
<dbReference type="InterPro" id="IPR000477">
    <property type="entry name" value="RT_dom"/>
</dbReference>
<dbReference type="Gene3D" id="3.60.10.10">
    <property type="entry name" value="Endonuclease/exonuclease/phosphatase"/>
    <property type="match status" value="1"/>
</dbReference>
<accession>A0AAW2IRV7</accession>
<gene>
    <name evidence="4" type="ORF">Sradi_7199600</name>
</gene>
<reference evidence="4" key="2">
    <citation type="journal article" date="2024" name="Plant">
        <title>Genomic evolution and insights into agronomic trait innovations of Sesamum species.</title>
        <authorList>
            <person name="Miao H."/>
            <person name="Wang L."/>
            <person name="Qu L."/>
            <person name="Liu H."/>
            <person name="Sun Y."/>
            <person name="Le M."/>
            <person name="Wang Q."/>
            <person name="Wei S."/>
            <person name="Zheng Y."/>
            <person name="Lin W."/>
            <person name="Duan Y."/>
            <person name="Cao H."/>
            <person name="Xiong S."/>
            <person name="Wang X."/>
            <person name="Wei L."/>
            <person name="Li C."/>
            <person name="Ma Q."/>
            <person name="Ju M."/>
            <person name="Zhao R."/>
            <person name="Li G."/>
            <person name="Mu C."/>
            <person name="Tian Q."/>
            <person name="Mei H."/>
            <person name="Zhang T."/>
            <person name="Gao T."/>
            <person name="Zhang H."/>
        </authorList>
    </citation>
    <scope>NUCLEOTIDE SEQUENCE</scope>
    <source>
        <strain evidence="4">G02</strain>
    </source>
</reference>
<dbReference type="SUPFAM" id="SSF56672">
    <property type="entry name" value="DNA/RNA polymerases"/>
    <property type="match status" value="1"/>
</dbReference>
<dbReference type="InterPro" id="IPR043502">
    <property type="entry name" value="DNA/RNA_pol_sf"/>
</dbReference>
<dbReference type="SUPFAM" id="SSF54160">
    <property type="entry name" value="Chromo domain-like"/>
    <property type="match status" value="1"/>
</dbReference>
<evidence type="ECO:0000259" key="3">
    <source>
        <dbReference type="PROSITE" id="PS50878"/>
    </source>
</evidence>
<reference evidence="4" key="1">
    <citation type="submission" date="2020-06" db="EMBL/GenBank/DDBJ databases">
        <authorList>
            <person name="Li T."/>
            <person name="Hu X."/>
            <person name="Zhang T."/>
            <person name="Song X."/>
            <person name="Zhang H."/>
            <person name="Dai N."/>
            <person name="Sheng W."/>
            <person name="Hou X."/>
            <person name="Wei L."/>
        </authorList>
    </citation>
    <scope>NUCLEOTIDE SEQUENCE</scope>
    <source>
        <strain evidence="4">G02</strain>
        <tissue evidence="4">Leaf</tissue>
    </source>
</reference>